<protein>
    <submittedName>
        <fullName evidence="2">Uncharacterized protein</fullName>
    </submittedName>
</protein>
<sequence>MRVQRPTNYVVHSQRTLPQWKWNAYAEAPPAPLLASGVVADEDMSVPALVRTYQAQITALTHAHEEIMRDKVRLERLMEPYVCPKTRELVAEPSEDILLLKKGFDIRLQQFNEDCRKASKLEWIIQRKLVHIEEKEDKWVATHPCQVEATCRALKKVKDQGRLIKILQHELDECLYFNDLYAEQLRKMRNECSAGVHAGRPQPTFYTVRTLHQDFETSFKHASDWVKAIRVNPLNNVIPRLREPPPPEGPFEPGFEPPRDAPLQKPVEQHVHGAPAAKPGIADGEGTMLSQLFKALGGITEAAADIKKTVADEMGKDRTRRRSREPSREPAADLLEQVLDRHGTRDVERESMTSPRGARRSPRPGTVSPRHEMRPTLARDATIRSMDDVLRKPQRTISSPRLGLRLGTRTLRSPRSIVDEQPAPSLSRAMSSAFLGG</sequence>
<name>A0A086JFF8_TOXGO</name>
<feature type="region of interest" description="Disordered" evidence="1">
    <location>
        <begin position="310"/>
        <end position="376"/>
    </location>
</feature>
<feature type="compositionally biased region" description="Basic and acidic residues" evidence="1">
    <location>
        <begin position="338"/>
        <end position="351"/>
    </location>
</feature>
<dbReference type="AlphaFoldDB" id="A0A086JFF8"/>
<accession>A0A086JFF8</accession>
<organism evidence="2 3">
    <name type="scientific">Toxoplasma gondii p89</name>
    <dbReference type="NCBI Taxonomy" id="943119"/>
    <lineage>
        <taxon>Eukaryota</taxon>
        <taxon>Sar</taxon>
        <taxon>Alveolata</taxon>
        <taxon>Apicomplexa</taxon>
        <taxon>Conoidasida</taxon>
        <taxon>Coccidia</taxon>
        <taxon>Eucoccidiorida</taxon>
        <taxon>Eimeriorina</taxon>
        <taxon>Sarcocystidae</taxon>
        <taxon>Toxoplasma</taxon>
    </lineage>
</organism>
<comment type="caution">
    <text evidence="2">The sequence shown here is derived from an EMBL/GenBank/DDBJ whole genome shotgun (WGS) entry which is preliminary data.</text>
</comment>
<feature type="compositionally biased region" description="Low complexity" evidence="1">
    <location>
        <begin position="398"/>
        <end position="416"/>
    </location>
</feature>
<dbReference type="VEuPathDB" id="ToxoDB:TGP89_291650"/>
<proteinExistence type="predicted"/>
<reference evidence="2 3" key="1">
    <citation type="submission" date="2014-03" db="EMBL/GenBank/DDBJ databases">
        <authorList>
            <person name="Sibley D."/>
            <person name="Venepally P."/>
            <person name="Karamycheva S."/>
            <person name="Hadjithomas M."/>
            <person name="Khan A."/>
            <person name="Brunk B."/>
            <person name="Roos D."/>
            <person name="Caler E."/>
            <person name="Lorenzi H."/>
        </authorList>
    </citation>
    <scope>NUCLEOTIDE SEQUENCE [LARGE SCALE GENOMIC DNA]</scope>
    <source>
        <strain evidence="3">p89</strain>
    </source>
</reference>
<dbReference type="Proteomes" id="UP000028828">
    <property type="component" value="Unassembled WGS sequence"/>
</dbReference>
<dbReference type="OrthoDB" id="448973at2759"/>
<evidence type="ECO:0000313" key="3">
    <source>
        <dbReference type="Proteomes" id="UP000028828"/>
    </source>
</evidence>
<feature type="region of interest" description="Disordered" evidence="1">
    <location>
        <begin position="393"/>
        <end position="437"/>
    </location>
</feature>
<dbReference type="EMBL" id="AEYI02002013">
    <property type="protein sequence ID" value="KFG30876.1"/>
    <property type="molecule type" value="Genomic_DNA"/>
</dbReference>
<evidence type="ECO:0000256" key="1">
    <source>
        <dbReference type="SAM" id="MobiDB-lite"/>
    </source>
</evidence>
<gene>
    <name evidence="2" type="ORF">TGP89_291650</name>
</gene>
<feature type="region of interest" description="Disordered" evidence="1">
    <location>
        <begin position="239"/>
        <end position="263"/>
    </location>
</feature>
<evidence type="ECO:0000313" key="2">
    <source>
        <dbReference type="EMBL" id="KFG30876.1"/>
    </source>
</evidence>